<dbReference type="Proteomes" id="UP000448292">
    <property type="component" value="Unassembled WGS sequence"/>
</dbReference>
<feature type="transmembrane region" description="Helical" evidence="1">
    <location>
        <begin position="215"/>
        <end position="236"/>
    </location>
</feature>
<dbReference type="RefSeq" id="WP_144302388.1">
    <property type="nucleotide sequence ID" value="NZ_QMIE01000004.1"/>
</dbReference>
<comment type="caution">
    <text evidence="2">The sequence shown here is derived from an EMBL/GenBank/DDBJ whole genome shotgun (WGS) entry which is preliminary data.</text>
</comment>
<gene>
    <name evidence="2" type="ORF">DPQ33_06445</name>
</gene>
<feature type="transmembrane region" description="Helical" evidence="1">
    <location>
        <begin position="111"/>
        <end position="137"/>
    </location>
</feature>
<dbReference type="OrthoDB" id="9787346at2"/>
<proteinExistence type="predicted"/>
<accession>A0A7M3MGD9</accession>
<evidence type="ECO:0000313" key="3">
    <source>
        <dbReference type="Proteomes" id="UP000448292"/>
    </source>
</evidence>
<organism evidence="2 3">
    <name type="scientific">Oceanidesulfovibrio indonesiensis</name>
    <dbReference type="NCBI Taxonomy" id="54767"/>
    <lineage>
        <taxon>Bacteria</taxon>
        <taxon>Pseudomonadati</taxon>
        <taxon>Thermodesulfobacteriota</taxon>
        <taxon>Desulfovibrionia</taxon>
        <taxon>Desulfovibrionales</taxon>
        <taxon>Desulfovibrionaceae</taxon>
        <taxon>Oceanidesulfovibrio</taxon>
    </lineage>
</organism>
<keyword evidence="1" id="KW-0812">Transmembrane</keyword>
<name>A0A7M3MGD9_9BACT</name>
<sequence>MTSLVWVIVLTTLAGAAMPLGAFAGKIEHFQPRWLEEEFRHGVIAFGGGILLAAVCFALVPEGLVRIANWAALAWFFAGGVSFMLLDVVLAKFDTPASQLTAMLADFAPEAIALGAALAIGDSLGPLLAMLIALQNLPEGFNAYRELLAAGKLGSNRIVLFMTLLVPVGPLCGVLGYMFLYDQPAIVGALMLFAGGGILYLIFEDIAPQAVLKQKWLPPLGAVVGFSFGMGCHMLAG</sequence>
<feature type="transmembrane region" description="Helical" evidence="1">
    <location>
        <begin position="158"/>
        <end position="179"/>
    </location>
</feature>
<reference evidence="2 3" key="1">
    <citation type="submission" date="2018-06" db="EMBL/GenBank/DDBJ databases">
        <title>Complete genome of Desulfovibrio indonesiensis P37SLT.</title>
        <authorList>
            <person name="Crispim J.S."/>
            <person name="Vidigal P.M.P."/>
            <person name="Silva L.C.F."/>
            <person name="Laguardia C.N."/>
            <person name="Araujo L.C."/>
            <person name="Dias R.S."/>
            <person name="Sousa M.P."/>
            <person name="Paula S.O."/>
            <person name="Silva C."/>
        </authorList>
    </citation>
    <scope>NUCLEOTIDE SEQUENCE [LARGE SCALE GENOMIC DNA]</scope>
    <source>
        <strain evidence="2 3">P37SLT</strain>
    </source>
</reference>
<evidence type="ECO:0000313" key="2">
    <source>
        <dbReference type="EMBL" id="TVM18384.1"/>
    </source>
</evidence>
<feature type="transmembrane region" description="Helical" evidence="1">
    <location>
        <begin position="40"/>
        <end position="60"/>
    </location>
</feature>
<feature type="transmembrane region" description="Helical" evidence="1">
    <location>
        <begin position="72"/>
        <end position="91"/>
    </location>
</feature>
<feature type="transmembrane region" description="Helical" evidence="1">
    <location>
        <begin position="185"/>
        <end position="203"/>
    </location>
</feature>
<protein>
    <submittedName>
        <fullName evidence="2">Divalent cation transporter</fullName>
    </submittedName>
</protein>
<dbReference type="AlphaFoldDB" id="A0A7M3MGD9"/>
<dbReference type="EMBL" id="QMIE01000004">
    <property type="protein sequence ID" value="TVM18384.1"/>
    <property type="molecule type" value="Genomic_DNA"/>
</dbReference>
<keyword evidence="3" id="KW-1185">Reference proteome</keyword>
<keyword evidence="1" id="KW-0472">Membrane</keyword>
<keyword evidence="1" id="KW-1133">Transmembrane helix</keyword>
<evidence type="ECO:0000256" key="1">
    <source>
        <dbReference type="SAM" id="Phobius"/>
    </source>
</evidence>